<reference evidence="1" key="2">
    <citation type="submission" date="2021-01" db="EMBL/GenBank/DDBJ databases">
        <authorList>
            <person name="Schikora-Tamarit M.A."/>
        </authorList>
    </citation>
    <scope>NUCLEOTIDE SEQUENCE</scope>
    <source>
        <strain evidence="1">CBS2887</strain>
    </source>
</reference>
<protein>
    <submittedName>
        <fullName evidence="1">Uncharacterized protein</fullName>
    </submittedName>
</protein>
<proteinExistence type="predicted"/>
<name>A0A9P8PMQ9_WICPI</name>
<comment type="caution">
    <text evidence="1">The sequence shown here is derived from an EMBL/GenBank/DDBJ whole genome shotgun (WGS) entry which is preliminary data.</text>
</comment>
<dbReference type="Proteomes" id="UP000774326">
    <property type="component" value="Unassembled WGS sequence"/>
</dbReference>
<accession>A0A9P8PMQ9</accession>
<reference evidence="1" key="1">
    <citation type="journal article" date="2021" name="Open Biol.">
        <title>Shared evolutionary footprints suggest mitochondrial oxidative damage underlies multiple complex I losses in fungi.</title>
        <authorList>
            <person name="Schikora-Tamarit M.A."/>
            <person name="Marcet-Houben M."/>
            <person name="Nosek J."/>
            <person name="Gabaldon T."/>
        </authorList>
    </citation>
    <scope>NUCLEOTIDE SEQUENCE</scope>
    <source>
        <strain evidence="1">CBS2887</strain>
    </source>
</reference>
<organism evidence="1 2">
    <name type="scientific">Wickerhamomyces pijperi</name>
    <name type="common">Yeast</name>
    <name type="synonym">Pichia pijperi</name>
    <dbReference type="NCBI Taxonomy" id="599730"/>
    <lineage>
        <taxon>Eukaryota</taxon>
        <taxon>Fungi</taxon>
        <taxon>Dikarya</taxon>
        <taxon>Ascomycota</taxon>
        <taxon>Saccharomycotina</taxon>
        <taxon>Saccharomycetes</taxon>
        <taxon>Phaffomycetales</taxon>
        <taxon>Wickerhamomycetaceae</taxon>
        <taxon>Wickerhamomyces</taxon>
    </lineage>
</organism>
<dbReference type="AlphaFoldDB" id="A0A9P8PMQ9"/>
<gene>
    <name evidence="1" type="ORF">WICPIJ_009446</name>
</gene>
<sequence length="104" mass="11669">MRDFTFHICNLSITSLRLDIKVQCVVNVSPGDGSGKQWELGFLDIGEFQSVLFHLGLIVVNHSEPELGIVIAHLIGQLTVKTMVVENDFEIEWVGMGWRVRSDS</sequence>
<evidence type="ECO:0000313" key="1">
    <source>
        <dbReference type="EMBL" id="KAH3674876.1"/>
    </source>
</evidence>
<dbReference type="EMBL" id="JAEUBG010005445">
    <property type="protein sequence ID" value="KAH3674876.1"/>
    <property type="molecule type" value="Genomic_DNA"/>
</dbReference>
<keyword evidence="2" id="KW-1185">Reference proteome</keyword>
<evidence type="ECO:0000313" key="2">
    <source>
        <dbReference type="Proteomes" id="UP000774326"/>
    </source>
</evidence>